<keyword evidence="2" id="KW-0732">Signal</keyword>
<accession>A0AAD4D1X7</accession>
<keyword evidence="4" id="KW-1185">Reference proteome</keyword>
<reference evidence="3" key="1">
    <citation type="journal article" date="2020" name="Fungal Divers.">
        <title>Resolving the Mortierellaceae phylogeny through synthesis of multi-gene phylogenetics and phylogenomics.</title>
        <authorList>
            <person name="Vandepol N."/>
            <person name="Liber J."/>
            <person name="Desiro A."/>
            <person name="Na H."/>
            <person name="Kennedy M."/>
            <person name="Barry K."/>
            <person name="Grigoriev I.V."/>
            <person name="Miller A.N."/>
            <person name="O'Donnell K."/>
            <person name="Stajich J.E."/>
            <person name="Bonito G."/>
        </authorList>
    </citation>
    <scope>NUCLEOTIDE SEQUENCE</scope>
    <source>
        <strain evidence="3">NRRL 28262</strain>
    </source>
</reference>
<evidence type="ECO:0000256" key="2">
    <source>
        <dbReference type="SAM" id="SignalP"/>
    </source>
</evidence>
<dbReference type="EMBL" id="JAAAIL010002665">
    <property type="protein sequence ID" value="KAG0255435.1"/>
    <property type="molecule type" value="Genomic_DNA"/>
</dbReference>
<organism evidence="3 4">
    <name type="scientific">Linnemannia exigua</name>
    <dbReference type="NCBI Taxonomy" id="604196"/>
    <lineage>
        <taxon>Eukaryota</taxon>
        <taxon>Fungi</taxon>
        <taxon>Fungi incertae sedis</taxon>
        <taxon>Mucoromycota</taxon>
        <taxon>Mortierellomycotina</taxon>
        <taxon>Mortierellomycetes</taxon>
        <taxon>Mortierellales</taxon>
        <taxon>Mortierellaceae</taxon>
        <taxon>Linnemannia</taxon>
    </lineage>
</organism>
<name>A0AAD4D1X7_9FUNG</name>
<evidence type="ECO:0000313" key="3">
    <source>
        <dbReference type="EMBL" id="KAG0255435.1"/>
    </source>
</evidence>
<evidence type="ECO:0000256" key="1">
    <source>
        <dbReference type="SAM" id="MobiDB-lite"/>
    </source>
</evidence>
<evidence type="ECO:0000313" key="4">
    <source>
        <dbReference type="Proteomes" id="UP001194580"/>
    </source>
</evidence>
<dbReference type="AlphaFoldDB" id="A0AAD4D1X7"/>
<protein>
    <recommendedName>
        <fullName evidence="5">Secreted protein</fullName>
    </recommendedName>
</protein>
<evidence type="ECO:0008006" key="5">
    <source>
        <dbReference type="Google" id="ProtNLM"/>
    </source>
</evidence>
<feature type="signal peptide" evidence="2">
    <location>
        <begin position="1"/>
        <end position="22"/>
    </location>
</feature>
<feature type="region of interest" description="Disordered" evidence="1">
    <location>
        <begin position="23"/>
        <end position="52"/>
    </location>
</feature>
<comment type="caution">
    <text evidence="3">The sequence shown here is derived from an EMBL/GenBank/DDBJ whole genome shotgun (WGS) entry which is preliminary data.</text>
</comment>
<gene>
    <name evidence="3" type="ORF">BGZ95_005762</name>
</gene>
<sequence>MRFAPVALLLPIAHFWVSSVDGSFFSSSSSSPSTSTSSTSSQVSPSCGPSYSPCPVTFPCCN</sequence>
<dbReference type="Proteomes" id="UP001194580">
    <property type="component" value="Unassembled WGS sequence"/>
</dbReference>
<feature type="chain" id="PRO_5042148617" description="Secreted protein" evidence="2">
    <location>
        <begin position="23"/>
        <end position="62"/>
    </location>
</feature>
<feature type="non-terminal residue" evidence="3">
    <location>
        <position position="62"/>
    </location>
</feature>
<proteinExistence type="predicted"/>